<accession>A0A8S3AF84</accession>
<gene>
    <name evidence="1" type="ORF">BYL167_LOCUS42137</name>
    <name evidence="2" type="ORF">BYL167_LOCUS45165</name>
    <name evidence="3" type="ORF">GIL414_LOCUS44742</name>
    <name evidence="4" type="ORF">GIL414_LOCUS53222</name>
</gene>
<organism evidence="2 5">
    <name type="scientific">Rotaria magnacalcarata</name>
    <dbReference type="NCBI Taxonomy" id="392030"/>
    <lineage>
        <taxon>Eukaryota</taxon>
        <taxon>Metazoa</taxon>
        <taxon>Spiralia</taxon>
        <taxon>Gnathifera</taxon>
        <taxon>Rotifera</taxon>
        <taxon>Eurotatoria</taxon>
        <taxon>Bdelloidea</taxon>
        <taxon>Philodinida</taxon>
        <taxon>Philodinidae</taxon>
        <taxon>Rotaria</taxon>
    </lineage>
</organism>
<dbReference type="EMBL" id="CAJOBJ010184101">
    <property type="protein sequence ID" value="CAF4929277.1"/>
    <property type="molecule type" value="Genomic_DNA"/>
</dbReference>
<protein>
    <submittedName>
        <fullName evidence="2">Uncharacterized protein</fullName>
    </submittedName>
</protein>
<dbReference type="EMBL" id="CAJOBJ010135830">
    <property type="protein sequence ID" value="CAF4741446.1"/>
    <property type="molecule type" value="Genomic_DNA"/>
</dbReference>
<comment type="caution">
    <text evidence="2">The sequence shown here is derived from an EMBL/GenBank/DDBJ whole genome shotgun (WGS) entry which is preliminary data.</text>
</comment>
<evidence type="ECO:0000313" key="5">
    <source>
        <dbReference type="Proteomes" id="UP000681967"/>
    </source>
</evidence>
<dbReference type="Proteomes" id="UP000681720">
    <property type="component" value="Unassembled WGS sequence"/>
</dbReference>
<dbReference type="EMBL" id="CAJOBH010108710">
    <property type="protein sequence ID" value="CAF4650243.1"/>
    <property type="molecule type" value="Genomic_DNA"/>
</dbReference>
<evidence type="ECO:0000313" key="3">
    <source>
        <dbReference type="EMBL" id="CAF4741446.1"/>
    </source>
</evidence>
<feature type="non-terminal residue" evidence="2">
    <location>
        <position position="59"/>
    </location>
</feature>
<feature type="non-terminal residue" evidence="2">
    <location>
        <position position="1"/>
    </location>
</feature>
<evidence type="ECO:0000313" key="1">
    <source>
        <dbReference type="EMBL" id="CAF4650243.1"/>
    </source>
</evidence>
<evidence type="ECO:0000313" key="2">
    <source>
        <dbReference type="EMBL" id="CAF4728277.1"/>
    </source>
</evidence>
<dbReference type="AlphaFoldDB" id="A0A8S3AF84"/>
<proteinExistence type="predicted"/>
<dbReference type="PANTHER" id="PTHR12156:SF5">
    <property type="entry name" value="FI18040P1"/>
    <property type="match status" value="1"/>
</dbReference>
<dbReference type="Proteomes" id="UP000681967">
    <property type="component" value="Unassembled WGS sequence"/>
</dbReference>
<dbReference type="EMBL" id="CAJOBH010124492">
    <property type="protein sequence ID" value="CAF4728277.1"/>
    <property type="molecule type" value="Genomic_DNA"/>
</dbReference>
<reference evidence="2" key="1">
    <citation type="submission" date="2021-02" db="EMBL/GenBank/DDBJ databases">
        <authorList>
            <person name="Nowell W R."/>
        </authorList>
    </citation>
    <scope>NUCLEOTIDE SEQUENCE</scope>
</reference>
<dbReference type="PANTHER" id="PTHR12156">
    <property type="entry name" value="PLECKSTRIN HOMOLOGY-LIKE DOMAIN, FAMILY B, MEMBER 3"/>
    <property type="match status" value="1"/>
</dbReference>
<name>A0A8S3AF84_9BILA</name>
<dbReference type="InterPro" id="IPR052212">
    <property type="entry name" value="PH-like_domain"/>
</dbReference>
<sequence length="59" mass="7024">RKLATKIERSDYEVKLREKYRIQERPLTRYLPIRAIDFDLRAHIEGAGHSFDSSHIILT</sequence>
<evidence type="ECO:0000313" key="4">
    <source>
        <dbReference type="EMBL" id="CAF4929277.1"/>
    </source>
</evidence>